<evidence type="ECO:0000313" key="2">
    <source>
        <dbReference type="Proteomes" id="UP001055712"/>
    </source>
</evidence>
<accession>A0A9D4TU91</accession>
<name>A0A9D4TU91_CHLVU</name>
<comment type="caution">
    <text evidence="1">The sequence shown here is derived from an EMBL/GenBank/DDBJ whole genome shotgun (WGS) entry which is preliminary data.</text>
</comment>
<evidence type="ECO:0000313" key="1">
    <source>
        <dbReference type="EMBL" id="KAI3434816.1"/>
    </source>
</evidence>
<dbReference type="InterPro" id="IPR026002">
    <property type="entry name" value="ATC_hydrolase-like"/>
</dbReference>
<dbReference type="Pfam" id="PF14196">
    <property type="entry name" value="ATC_hydrolase"/>
    <property type="match status" value="1"/>
</dbReference>
<reference evidence="1" key="1">
    <citation type="journal article" date="2019" name="Plant J.">
        <title>Chlorella vulgaris genome assembly and annotation reveals the molecular basis for metabolic acclimation to high light conditions.</title>
        <authorList>
            <person name="Cecchin M."/>
            <person name="Marcolungo L."/>
            <person name="Rossato M."/>
            <person name="Girolomoni L."/>
            <person name="Cosentino E."/>
            <person name="Cuine S."/>
            <person name="Li-Beisson Y."/>
            <person name="Delledonne M."/>
            <person name="Ballottari M."/>
        </authorList>
    </citation>
    <scope>NUCLEOTIDE SEQUENCE</scope>
    <source>
        <strain evidence="1">211/11P</strain>
    </source>
</reference>
<reference evidence="1" key="2">
    <citation type="submission" date="2020-11" db="EMBL/GenBank/DDBJ databases">
        <authorList>
            <person name="Cecchin M."/>
            <person name="Marcolungo L."/>
            <person name="Rossato M."/>
            <person name="Girolomoni L."/>
            <person name="Cosentino E."/>
            <person name="Cuine S."/>
            <person name="Li-Beisson Y."/>
            <person name="Delledonne M."/>
            <person name="Ballottari M."/>
        </authorList>
    </citation>
    <scope>NUCLEOTIDE SEQUENCE</scope>
    <source>
        <strain evidence="1">211/11P</strain>
        <tissue evidence="1">Whole cell</tissue>
    </source>
</reference>
<gene>
    <name evidence="1" type="ORF">D9Q98_002873</name>
</gene>
<evidence type="ECO:0008006" key="3">
    <source>
        <dbReference type="Google" id="ProtNLM"/>
    </source>
</evidence>
<organism evidence="1 2">
    <name type="scientific">Chlorella vulgaris</name>
    <name type="common">Green alga</name>
    <dbReference type="NCBI Taxonomy" id="3077"/>
    <lineage>
        <taxon>Eukaryota</taxon>
        <taxon>Viridiplantae</taxon>
        <taxon>Chlorophyta</taxon>
        <taxon>core chlorophytes</taxon>
        <taxon>Trebouxiophyceae</taxon>
        <taxon>Chlorellales</taxon>
        <taxon>Chlorellaceae</taxon>
        <taxon>Chlorella clade</taxon>
        <taxon>Chlorella</taxon>
    </lineage>
</organism>
<proteinExistence type="predicted"/>
<sequence length="231" mass="26539">MRNGGTDDRNIHWLDRRFPGIRLWLEDKNREWWIKGLVQARCKQYHQLERREQQLRSLIEHGYVASMQQYSRQYAVDERAETHLQVAALALATHKALLPFLRDEQEVLRIVREHMGGRTEVLLRLLQAATKFLHRDGYVALTARLRGLQTDLGSGFASQLELGSQESSLTIKRCFYHSVFVEAGQPQLAATCCCSQDKVWFETAFKGVEAGRSAAISSGDSCCRFFVRRVP</sequence>
<keyword evidence="2" id="KW-1185">Reference proteome</keyword>
<dbReference type="OrthoDB" id="512358at2759"/>
<dbReference type="Proteomes" id="UP001055712">
    <property type="component" value="Unassembled WGS sequence"/>
</dbReference>
<protein>
    <recommendedName>
        <fullName evidence="3">L-2-amino-thiazoline-4-carboxylic acid hydrolase</fullName>
    </recommendedName>
</protein>
<dbReference type="AlphaFoldDB" id="A0A9D4TU91"/>
<dbReference type="EMBL" id="SIDB01000003">
    <property type="protein sequence ID" value="KAI3434816.1"/>
    <property type="molecule type" value="Genomic_DNA"/>
</dbReference>